<dbReference type="Proteomes" id="UP000235388">
    <property type="component" value="Unassembled WGS sequence"/>
</dbReference>
<dbReference type="OrthoDB" id="2507267at2759"/>
<feature type="region of interest" description="Disordered" evidence="1">
    <location>
        <begin position="92"/>
        <end position="126"/>
    </location>
</feature>
<evidence type="ECO:0008006" key="4">
    <source>
        <dbReference type="Google" id="ProtNLM"/>
    </source>
</evidence>
<accession>A0A2N5UXB8</accession>
<dbReference type="AlphaFoldDB" id="A0A2N5UXB8"/>
<dbReference type="EMBL" id="PGCJ01000158">
    <property type="protein sequence ID" value="PLW42411.1"/>
    <property type="molecule type" value="Genomic_DNA"/>
</dbReference>
<gene>
    <name evidence="2" type="ORF">PCANC_09909</name>
</gene>
<sequence>MTLGKVLHSPKGGKRPEEAAGEVPPAPADDVAYTAKEIAAMSEAQRQWLHCRDHSTTMEDLIDYEEDDDVGSSSVTAQQIKRDLTKSFHQLHMEQPPHGGKPPYRPRGPGQGQSAVKDEETGSPGSYFALHQETDVGKILRSWPDKDCPKFTGNLGENAVDWLRTMSVLLEDRQAHPLVWHVAAGNRLSGKAFRDYTDAALAGNRPRSWEAFKEWLCRLCPLGLSPEAVAAEFEKLRQGPNETCQEFYERFRDWQLKARSIQFQYNE</sequence>
<keyword evidence="3" id="KW-1185">Reference proteome</keyword>
<comment type="caution">
    <text evidence="2">The sequence shown here is derived from an EMBL/GenBank/DDBJ whole genome shotgun (WGS) entry which is preliminary data.</text>
</comment>
<name>A0A2N5UXB8_9BASI</name>
<reference evidence="2 3" key="1">
    <citation type="submission" date="2017-11" db="EMBL/GenBank/DDBJ databases">
        <title>De novo assembly and phasing of dikaryotic genomes from two isolates of Puccinia coronata f. sp. avenae, the causal agent of oat crown rust.</title>
        <authorList>
            <person name="Miller M.E."/>
            <person name="Zhang Y."/>
            <person name="Omidvar V."/>
            <person name="Sperschneider J."/>
            <person name="Schwessinger B."/>
            <person name="Raley C."/>
            <person name="Palmer J.M."/>
            <person name="Garnica D."/>
            <person name="Upadhyaya N."/>
            <person name="Rathjen J."/>
            <person name="Taylor J.M."/>
            <person name="Park R.F."/>
            <person name="Dodds P.N."/>
            <person name="Hirsch C.D."/>
            <person name="Kianian S.F."/>
            <person name="Figueroa M."/>
        </authorList>
    </citation>
    <scope>NUCLEOTIDE SEQUENCE [LARGE SCALE GENOMIC DNA]</scope>
    <source>
        <strain evidence="2">12NC29</strain>
    </source>
</reference>
<evidence type="ECO:0000313" key="3">
    <source>
        <dbReference type="Proteomes" id="UP000235388"/>
    </source>
</evidence>
<evidence type="ECO:0000256" key="1">
    <source>
        <dbReference type="SAM" id="MobiDB-lite"/>
    </source>
</evidence>
<proteinExistence type="predicted"/>
<evidence type="ECO:0000313" key="2">
    <source>
        <dbReference type="EMBL" id="PLW42411.1"/>
    </source>
</evidence>
<dbReference type="STRING" id="200324.A0A2N5UXB8"/>
<protein>
    <recommendedName>
        <fullName evidence="4">Retrotransposon gag domain-containing protein</fullName>
    </recommendedName>
</protein>
<organism evidence="2 3">
    <name type="scientific">Puccinia coronata f. sp. avenae</name>
    <dbReference type="NCBI Taxonomy" id="200324"/>
    <lineage>
        <taxon>Eukaryota</taxon>
        <taxon>Fungi</taxon>
        <taxon>Dikarya</taxon>
        <taxon>Basidiomycota</taxon>
        <taxon>Pucciniomycotina</taxon>
        <taxon>Pucciniomycetes</taxon>
        <taxon>Pucciniales</taxon>
        <taxon>Pucciniaceae</taxon>
        <taxon>Puccinia</taxon>
    </lineage>
</organism>
<feature type="region of interest" description="Disordered" evidence="1">
    <location>
        <begin position="1"/>
        <end position="27"/>
    </location>
</feature>